<evidence type="ECO:0000313" key="1">
    <source>
        <dbReference type="EMBL" id="CAG8564650.1"/>
    </source>
</evidence>
<protein>
    <submittedName>
        <fullName evidence="1">3590_t:CDS:1</fullName>
    </submittedName>
</protein>
<organism evidence="1 2">
    <name type="scientific">Dentiscutata heterogama</name>
    <dbReference type="NCBI Taxonomy" id="1316150"/>
    <lineage>
        <taxon>Eukaryota</taxon>
        <taxon>Fungi</taxon>
        <taxon>Fungi incertae sedis</taxon>
        <taxon>Mucoromycota</taxon>
        <taxon>Glomeromycotina</taxon>
        <taxon>Glomeromycetes</taxon>
        <taxon>Diversisporales</taxon>
        <taxon>Gigasporaceae</taxon>
        <taxon>Dentiscutata</taxon>
    </lineage>
</organism>
<dbReference type="EMBL" id="CAJVPU010006785">
    <property type="protein sequence ID" value="CAG8564650.1"/>
    <property type="molecule type" value="Genomic_DNA"/>
</dbReference>
<dbReference type="Proteomes" id="UP000789702">
    <property type="component" value="Unassembled WGS sequence"/>
</dbReference>
<reference evidence="1" key="1">
    <citation type="submission" date="2021-06" db="EMBL/GenBank/DDBJ databases">
        <authorList>
            <person name="Kallberg Y."/>
            <person name="Tangrot J."/>
            <person name="Rosling A."/>
        </authorList>
    </citation>
    <scope>NUCLEOTIDE SEQUENCE</scope>
    <source>
        <strain evidence="1">IL203A</strain>
    </source>
</reference>
<accession>A0ACA9M798</accession>
<gene>
    <name evidence="1" type="ORF">DHETER_LOCUS5795</name>
</gene>
<comment type="caution">
    <text evidence="1">The sequence shown here is derived from an EMBL/GenBank/DDBJ whole genome shotgun (WGS) entry which is preliminary data.</text>
</comment>
<sequence>YEQILPNDAFGSVMLQNLKYRNIELRGIHAYPDLESQKDRYLSRGWTHAEAVDMNEIYDIYIDSKEHARYFICCYWINSVNSRYIIKYF</sequence>
<feature type="non-terminal residue" evidence="1">
    <location>
        <position position="1"/>
    </location>
</feature>
<name>A0ACA9M798_9GLOM</name>
<proteinExistence type="predicted"/>
<keyword evidence="2" id="KW-1185">Reference proteome</keyword>
<evidence type="ECO:0000313" key="2">
    <source>
        <dbReference type="Proteomes" id="UP000789702"/>
    </source>
</evidence>